<feature type="region of interest" description="Disordered" evidence="1">
    <location>
        <begin position="48"/>
        <end position="74"/>
    </location>
</feature>
<proteinExistence type="predicted"/>
<evidence type="ECO:0000313" key="2">
    <source>
        <dbReference type="EMBL" id="KAF1042257.1"/>
    </source>
</evidence>
<organism evidence="2 3">
    <name type="scientific">Herbaspirillum frisingense</name>
    <dbReference type="NCBI Taxonomy" id="92645"/>
    <lineage>
        <taxon>Bacteria</taxon>
        <taxon>Pseudomonadati</taxon>
        <taxon>Pseudomonadota</taxon>
        <taxon>Betaproteobacteria</taxon>
        <taxon>Burkholderiales</taxon>
        <taxon>Oxalobacteraceae</taxon>
        <taxon>Herbaspirillum</taxon>
    </lineage>
</organism>
<evidence type="ECO:0000313" key="3">
    <source>
        <dbReference type="Proteomes" id="UP000462435"/>
    </source>
</evidence>
<dbReference type="Proteomes" id="UP000462435">
    <property type="component" value="Unassembled WGS sequence"/>
</dbReference>
<evidence type="ECO:0000256" key="1">
    <source>
        <dbReference type="SAM" id="MobiDB-lite"/>
    </source>
</evidence>
<reference evidence="3" key="1">
    <citation type="journal article" date="2020" name="MBio">
        <title>Horizontal gene transfer to a defensive symbiont with a reduced genome amongst a multipartite beetle microbiome.</title>
        <authorList>
            <person name="Waterworth S.C."/>
            <person name="Florez L.V."/>
            <person name="Rees E.R."/>
            <person name="Hertweck C."/>
            <person name="Kaltenpoth M."/>
            <person name="Kwan J.C."/>
        </authorList>
    </citation>
    <scope>NUCLEOTIDE SEQUENCE [LARGE SCALE GENOMIC DNA]</scope>
</reference>
<protein>
    <submittedName>
        <fullName evidence="2">Uncharacterized protein</fullName>
    </submittedName>
</protein>
<gene>
    <name evidence="2" type="ORF">GAK35_02828</name>
</gene>
<name>A0A7V8FVE1_9BURK</name>
<dbReference type="AlphaFoldDB" id="A0A7V8FVE1"/>
<feature type="compositionally biased region" description="Low complexity" evidence="1">
    <location>
        <begin position="56"/>
        <end position="74"/>
    </location>
</feature>
<comment type="caution">
    <text evidence="2">The sequence shown here is derived from an EMBL/GenBank/DDBJ whole genome shotgun (WGS) entry which is preliminary data.</text>
</comment>
<dbReference type="EMBL" id="WNDX01000089">
    <property type="protein sequence ID" value="KAF1042257.1"/>
    <property type="molecule type" value="Genomic_DNA"/>
</dbReference>
<sequence length="74" mass="8147">MMVSEPYKKLIDELCKLASLTLRPVFYERADLQVEQVFFSLVQARQTPDAGAPKTSAPALPASSDLAPDLRTPI</sequence>
<accession>A0A7V8FVE1</accession>